<protein>
    <submittedName>
        <fullName evidence="2">Uncharacterized protein</fullName>
    </submittedName>
</protein>
<keyword evidence="3" id="KW-1185">Reference proteome</keyword>
<proteinExistence type="predicted"/>
<comment type="caution">
    <text evidence="2">The sequence shown here is derived from an EMBL/GenBank/DDBJ whole genome shotgun (WGS) entry which is preliminary data.</text>
</comment>
<accession>A0AAW2FNT3</accession>
<dbReference type="AlphaFoldDB" id="A0AAW2FNT3"/>
<dbReference type="Proteomes" id="UP001430953">
    <property type="component" value="Unassembled WGS sequence"/>
</dbReference>
<evidence type="ECO:0000313" key="2">
    <source>
        <dbReference type="EMBL" id="KAL0115792.1"/>
    </source>
</evidence>
<organism evidence="2 3">
    <name type="scientific">Cardiocondyla obscurior</name>
    <dbReference type="NCBI Taxonomy" id="286306"/>
    <lineage>
        <taxon>Eukaryota</taxon>
        <taxon>Metazoa</taxon>
        <taxon>Ecdysozoa</taxon>
        <taxon>Arthropoda</taxon>
        <taxon>Hexapoda</taxon>
        <taxon>Insecta</taxon>
        <taxon>Pterygota</taxon>
        <taxon>Neoptera</taxon>
        <taxon>Endopterygota</taxon>
        <taxon>Hymenoptera</taxon>
        <taxon>Apocrita</taxon>
        <taxon>Aculeata</taxon>
        <taxon>Formicoidea</taxon>
        <taxon>Formicidae</taxon>
        <taxon>Myrmicinae</taxon>
        <taxon>Cardiocondyla</taxon>
    </lineage>
</organism>
<feature type="compositionally biased region" description="Basic residues" evidence="1">
    <location>
        <begin position="175"/>
        <end position="184"/>
    </location>
</feature>
<name>A0AAW2FNT3_9HYME</name>
<evidence type="ECO:0000256" key="1">
    <source>
        <dbReference type="SAM" id="MobiDB-lite"/>
    </source>
</evidence>
<gene>
    <name evidence="2" type="ORF">PUN28_010969</name>
</gene>
<feature type="region of interest" description="Disordered" evidence="1">
    <location>
        <begin position="171"/>
        <end position="191"/>
    </location>
</feature>
<evidence type="ECO:0000313" key="3">
    <source>
        <dbReference type="Proteomes" id="UP001430953"/>
    </source>
</evidence>
<dbReference type="EMBL" id="JADYXP020000010">
    <property type="protein sequence ID" value="KAL0115792.1"/>
    <property type="molecule type" value="Genomic_DNA"/>
</dbReference>
<sequence>MKQFILCRNVKGDSLTYTHTHVAISRRNINHGGQLICQGGIFSYTELGYKFNRRYSYRYSPLTIIFSTLTFAYENRRKSNQAQFIGIIIKIRRIKYCNEIGARVRSRSCLVVCKTGGYGPRGLSRSRCGVNPCEKLVDFNSNSKSIPGRIAKSIPRELITTWIRPSLKSRDAYHEKKKKKKKSNKSSDGSNQFSLSYLITCCSKAPFVFDNVLYISDRTKLEDKDTQGTSRIRVGGLSFI</sequence>
<reference evidence="2 3" key="1">
    <citation type="submission" date="2023-03" db="EMBL/GenBank/DDBJ databases">
        <title>High recombination rates correlate with genetic variation in Cardiocondyla obscurior ants.</title>
        <authorList>
            <person name="Errbii M."/>
        </authorList>
    </citation>
    <scope>NUCLEOTIDE SEQUENCE [LARGE SCALE GENOMIC DNA]</scope>
    <source>
        <strain evidence="2">Alpha-2009</strain>
        <tissue evidence="2">Whole body</tissue>
    </source>
</reference>